<dbReference type="RefSeq" id="WP_146088844.1">
    <property type="nucleotide sequence ID" value="NZ_PTJC01000006.1"/>
</dbReference>
<dbReference type="EMBL" id="PTJC01000006">
    <property type="protein sequence ID" value="PPK86525.1"/>
    <property type="molecule type" value="Genomic_DNA"/>
</dbReference>
<evidence type="ECO:0000313" key="3">
    <source>
        <dbReference type="EMBL" id="PPK86525.1"/>
    </source>
</evidence>
<gene>
    <name evidence="3" type="ORF">CLV84_3456</name>
</gene>
<keyword evidence="2" id="KW-0732">Signal</keyword>
<dbReference type="Proteomes" id="UP000237662">
    <property type="component" value="Unassembled WGS sequence"/>
</dbReference>
<dbReference type="OrthoDB" id="1465441at2"/>
<feature type="signal peptide" evidence="2">
    <location>
        <begin position="1"/>
        <end position="21"/>
    </location>
</feature>
<proteinExistence type="predicted"/>
<comment type="caution">
    <text evidence="3">The sequence shown here is derived from an EMBL/GenBank/DDBJ whole genome shotgun (WGS) entry which is preliminary data.</text>
</comment>
<evidence type="ECO:0000256" key="1">
    <source>
        <dbReference type="SAM" id="MobiDB-lite"/>
    </source>
</evidence>
<feature type="region of interest" description="Disordered" evidence="1">
    <location>
        <begin position="1287"/>
        <end position="1318"/>
    </location>
</feature>
<accession>A0A2S6I5U5</accession>
<evidence type="ECO:0000313" key="4">
    <source>
        <dbReference type="Proteomes" id="UP000237662"/>
    </source>
</evidence>
<sequence>MRSYLMSAFVLLAINCRAQLAALEPDADLVAYEEQLEAYMTGTRNDRAEEAYANFIGSFLGGGFTEAQQKRIVQNSVLLANFNARAEGPMADYLDIQTALADDERAQLFGEFHDMLTKTLDVYASSPASVNNVLTTSLNFLTRSRLDNTQSSEGWYVAGGKPAFRFEEIPLLFIDEVHQFKGSKAKDSLIIQETQLYVDLTNEMVNGKGGRTDWQRVGLSSDIFVRLVDYNVNTKRDLLLSDSAHLQYPPYFGDKIIYGQYEDRVLASGPREAGEVPSFVSTDRSVTIDNIGENMSLLGRFELRAARVYATTDEGADHSVTLQIRNDREEVKMRGASKQFMVVPGDRLTGQQVDFAIYFGEDSLYHPSASIDVDIPQRLVKLKRTKSSADRAPFLHSANRFAISADNINVYLDGDSAVVGRTTVSFQEKGDVRFESENYFNELEYTRIRALAGFNPLEVIYRYQHEVYGSSDTLSANGVADRFQSGLTSGDIESVLFDLQSRGFLTYNPETQKIIVSDKLEHYVLSAREAKDYDRLSLISSIDTENAFIDLKAGTILVEGVKPIQFNAEKQLAIKPYGGQVAIVGDRNIDFSGQVYAGNAILTGNDFHFKYEPYYIQFDSVRYIDLFLPEGGNPEPGARKLSTASRLEHVSGYLLLDAPKNKSGSEDIAYFPSLQTRGPSYIYYDQADSNSLYSRDSFYFELAPFSLNNLDSLTETNLNLEGELVSGGIFPRMKQQLQIQEDGSLGFIARIDTLPESMYGDRGAYTGEVTLNNGGLVGNGTLKYLEAEITSPNIRFGVDSATTTAQSFVLNESITENRQVPEVRGEVVSVTFMPYGDSLAVAPQDGGRFDLFGTGDHTFDGTLVLTPEALRGGGRLDWSQATVDSEDFNFGAKEVVIDTASVSIKSQGNSEGIALTTNNVNADFDFATGQASFGSNGTELNTRLPYIQFRTSSDRFDWDMAGGNITFATSAGKDRFTSNNPDQDSLTFTGTTAVYDNLASQLKVGGVPYVISADARIIPGDSNIVVQPGGKIQQLTNAQIVADTLNQYHVINRATVDIAGRKEYTASGFYEYNVGDHVQEFELQNIVGTRVGKGLMSEKETATRAEGQIDETTRFYIDDKTRFYGTIELDAGSKELAFDGYARIEADKLPTAEWFVVESMGDKNNLVLNTKDALGKDAKPLYTGFYLSKPERHIYPTMIQTPQRRVDHPILDASGVFTYDEENDAFLFGDSIRVNDPDSRVGNLMVFDHQTGMVRGDGELGIGGRLKYISMRSYGTVAMELPEQFAREPEPEAAVASDPRPAAEEVSQDTTAADGDPATITDNMFLLEEEVEETPATDISVVDIQERNQSVTNYPETEVELMTAIDLILPKSLTEIMVNDIASGAYSAPQLLVNQRVDFATAGIETLFPAGNDRDRALAGLAADAVDLAPAINKHTFLFTDMKMRWNVDYQSFVSTEALNGLASVAGQPISRRFETYMEVKMTTGGDDRLYLYLKSPSETYYFFGFKDGILNVVSNNNSFMNELRGVNPKDLVLEMDDGLTYEILEVTPGTAQTFLRRVKSAFETEE</sequence>
<organism evidence="3 4">
    <name type="scientific">Neolewinella xylanilytica</name>
    <dbReference type="NCBI Taxonomy" id="1514080"/>
    <lineage>
        <taxon>Bacteria</taxon>
        <taxon>Pseudomonadati</taxon>
        <taxon>Bacteroidota</taxon>
        <taxon>Saprospiria</taxon>
        <taxon>Saprospirales</taxon>
        <taxon>Lewinellaceae</taxon>
        <taxon>Neolewinella</taxon>
    </lineage>
</organism>
<protein>
    <submittedName>
        <fullName evidence="3">Uncharacterized protein</fullName>
    </submittedName>
</protein>
<reference evidence="3 4" key="1">
    <citation type="submission" date="2018-02" db="EMBL/GenBank/DDBJ databases">
        <title>Genomic Encyclopedia of Archaeal and Bacterial Type Strains, Phase II (KMG-II): from individual species to whole genera.</title>
        <authorList>
            <person name="Goeker M."/>
        </authorList>
    </citation>
    <scope>NUCLEOTIDE SEQUENCE [LARGE SCALE GENOMIC DNA]</scope>
    <source>
        <strain evidence="3 4">DSM 29526</strain>
    </source>
</reference>
<evidence type="ECO:0000256" key="2">
    <source>
        <dbReference type="SAM" id="SignalP"/>
    </source>
</evidence>
<keyword evidence="4" id="KW-1185">Reference proteome</keyword>
<name>A0A2S6I5U5_9BACT</name>
<feature type="chain" id="PRO_5015418620" evidence="2">
    <location>
        <begin position="22"/>
        <end position="1567"/>
    </location>
</feature>